<evidence type="ECO:0000256" key="1">
    <source>
        <dbReference type="ARBA" id="ARBA00007227"/>
    </source>
</evidence>
<keyword evidence="4" id="KW-1185">Reference proteome</keyword>
<dbReference type="InterPro" id="IPR052345">
    <property type="entry name" value="Rad_response_metalloprotease"/>
</dbReference>
<evidence type="ECO:0000313" key="3">
    <source>
        <dbReference type="EMBL" id="GGN92044.1"/>
    </source>
</evidence>
<evidence type="ECO:0000259" key="2">
    <source>
        <dbReference type="PROSITE" id="PS50943"/>
    </source>
</evidence>
<name>A0A918DAI2_9ACTN</name>
<accession>A0A918DAI2</accession>
<protein>
    <recommendedName>
        <fullName evidence="2">HTH cro/C1-type domain-containing protein</fullName>
    </recommendedName>
</protein>
<proteinExistence type="inferred from homology"/>
<dbReference type="InterPro" id="IPR010359">
    <property type="entry name" value="IrrE_HExxH"/>
</dbReference>
<dbReference type="SMART" id="SM00530">
    <property type="entry name" value="HTH_XRE"/>
    <property type="match status" value="1"/>
</dbReference>
<comment type="similarity">
    <text evidence="1">Belongs to the short-chain fatty acyl-CoA assimilation regulator (ScfR) family.</text>
</comment>
<reference evidence="3 4" key="1">
    <citation type="journal article" date="2014" name="Int. J. Syst. Evol. Microbiol.">
        <title>Complete genome sequence of Corynebacterium casei LMG S-19264T (=DSM 44701T), isolated from a smear-ripened cheese.</title>
        <authorList>
            <consortium name="US DOE Joint Genome Institute (JGI-PGF)"/>
            <person name="Walter F."/>
            <person name="Albersmeier A."/>
            <person name="Kalinowski J."/>
            <person name="Ruckert C."/>
        </authorList>
    </citation>
    <scope>NUCLEOTIDE SEQUENCE [LARGE SCALE GENOMIC DNA]</scope>
    <source>
        <strain evidence="3 4">CGMCC 4.7111</strain>
    </source>
</reference>
<dbReference type="Proteomes" id="UP000600365">
    <property type="component" value="Unassembled WGS sequence"/>
</dbReference>
<organism evidence="3 4">
    <name type="scientific">Streptomyces albiflavescens</name>
    <dbReference type="NCBI Taxonomy" id="1623582"/>
    <lineage>
        <taxon>Bacteria</taxon>
        <taxon>Bacillati</taxon>
        <taxon>Actinomycetota</taxon>
        <taxon>Actinomycetes</taxon>
        <taxon>Kitasatosporales</taxon>
        <taxon>Streptomycetaceae</taxon>
        <taxon>Streptomyces</taxon>
    </lineage>
</organism>
<evidence type="ECO:0000313" key="4">
    <source>
        <dbReference type="Proteomes" id="UP000600365"/>
    </source>
</evidence>
<dbReference type="PANTHER" id="PTHR43236:SF1">
    <property type="entry name" value="BLL7220 PROTEIN"/>
    <property type="match status" value="1"/>
</dbReference>
<dbReference type="InterPro" id="IPR010982">
    <property type="entry name" value="Lambda_DNA-bd_dom_sf"/>
</dbReference>
<comment type="caution">
    <text evidence="3">The sequence shown here is derived from an EMBL/GenBank/DDBJ whole genome shotgun (WGS) entry which is preliminary data.</text>
</comment>
<dbReference type="AlphaFoldDB" id="A0A918DAI2"/>
<gene>
    <name evidence="3" type="ORF">GCM10011579_089400</name>
</gene>
<dbReference type="Gene3D" id="1.10.260.40">
    <property type="entry name" value="lambda repressor-like DNA-binding domains"/>
    <property type="match status" value="1"/>
</dbReference>
<dbReference type="PANTHER" id="PTHR43236">
    <property type="entry name" value="ANTITOXIN HIGA1"/>
    <property type="match status" value="1"/>
</dbReference>
<dbReference type="CDD" id="cd00093">
    <property type="entry name" value="HTH_XRE"/>
    <property type="match status" value="1"/>
</dbReference>
<dbReference type="Pfam" id="PF06114">
    <property type="entry name" value="Peptidase_M78"/>
    <property type="match status" value="1"/>
</dbReference>
<feature type="domain" description="HTH cro/C1-type" evidence="2">
    <location>
        <begin position="35"/>
        <end position="87"/>
    </location>
</feature>
<dbReference type="EMBL" id="BMMM01000026">
    <property type="protein sequence ID" value="GGN92044.1"/>
    <property type="molecule type" value="Genomic_DNA"/>
</dbReference>
<dbReference type="PROSITE" id="PS50943">
    <property type="entry name" value="HTH_CROC1"/>
    <property type="match status" value="1"/>
</dbReference>
<dbReference type="InterPro" id="IPR001387">
    <property type="entry name" value="Cro/C1-type_HTH"/>
</dbReference>
<dbReference type="Gene3D" id="1.10.10.2910">
    <property type="match status" value="1"/>
</dbReference>
<dbReference type="SUPFAM" id="SSF47413">
    <property type="entry name" value="lambda repressor-like DNA-binding domains"/>
    <property type="match status" value="1"/>
</dbReference>
<sequence>MRGGLTGMEALGSLLPAEPLTRTVSPADVGRRVGQARTRRGLTGDALGALVGLGKDQISKIENGRRKIGVRELPKFAEVLGVSVAHLLGQPSRPTLAMAHRLAGDTSPDEDSNAKRRALQLLEVEDVLTQRAAPPPALPTAAGQQVFDYARKELSQRPRNKAEAERQGKHLAEQMRLRLGLGSHELGDLPGLIERHFGVDVALSPLGTQTDGLCIHGDGVALIVASTDFSQGHVRFTLAHELGHHLLGDPRDVINEGERDMFADNLQERRVNAFAGHLLMPEEGIRETLKWLSAGRVTERSLVALMEQFGVSLGALVYQLCVMGLITYDQGKRLRSQRVGDLVARHASVAPTGAGITVRQTVRAPERLLSAAVDAARNQHVGLGVVATLLQREDDDALWDAVMEADPEVLV</sequence>
<dbReference type="Pfam" id="PF13560">
    <property type="entry name" value="HTH_31"/>
    <property type="match status" value="1"/>
</dbReference>
<dbReference type="GO" id="GO:0003677">
    <property type="term" value="F:DNA binding"/>
    <property type="evidence" value="ECO:0007669"/>
    <property type="project" value="InterPro"/>
</dbReference>